<evidence type="ECO:0000256" key="2">
    <source>
        <dbReference type="ARBA" id="ARBA00006948"/>
    </source>
</evidence>
<evidence type="ECO:0000256" key="5">
    <source>
        <dbReference type="ARBA" id="ARBA00023136"/>
    </source>
</evidence>
<feature type="transmembrane region" description="Helical" evidence="6">
    <location>
        <begin position="234"/>
        <end position="258"/>
    </location>
</feature>
<sequence>MGSLEGHLVPGSMFIILSVWWFIGEVLQDRLGNGIAARAKTEPGKRQSKLIHPLWYPCPGHGKLSKFPVEPVIKVVFAILGVIAELPASKATALFDEKGEFVPSHVDNYAHTAMYSFFGLTGVVDLVMVYKLLPLPPKFDYLVFSMAFWMEGLLFFFHLHGRDELNVRLHTILYIVILVSGAVFFLAAISDQFFQITGFLKAYLLSLQGSWFFQIGFVLFGPNRWKNVPSNVEFVGIAFSLHAIILIVMHLSGHIICYQCFVKQKKSNEIFLEEMHEEALMSMVSEKCFCLPQHKFLTVIVDYKINNIILIIILHFFPRHPLCCGKNFVQTTMGSLEGHVVPGSMFIILSVWWFIGEVLQDRLGNGIAARAKTEPGKRQSKLIHPLWYPCPGHGKLSKFPVEPVIKVVFAILGVIAELPASKATALFDEKGEFVPSHVDNYAHTAMYSFFGLTGVVDLVMVYKLLPLPPKFDYLVFSMAFWMEGLLFFFHLHGRDELNVRLHTILYIVILVSGAVFFLAAISDQFFQITGFLKAYLLSLQGSWFFQIGFVLFGPNRWKNVPSNVEFVGIAFAFHAIILIVMHLSGHIICYQCFVKQKKSNEIFLEEMYEEALMLEEP</sequence>
<evidence type="ECO:0000256" key="1">
    <source>
        <dbReference type="ARBA" id="ARBA00004141"/>
    </source>
</evidence>
<evidence type="ECO:0000256" key="6">
    <source>
        <dbReference type="SAM" id="Phobius"/>
    </source>
</evidence>
<protein>
    <recommendedName>
        <fullName evidence="9">Transmembrane protein 45B</fullName>
    </recommendedName>
</protein>
<feature type="transmembrane region" description="Helical" evidence="6">
    <location>
        <begin position="296"/>
        <end position="318"/>
    </location>
</feature>
<feature type="transmembrane region" description="Helical" evidence="6">
    <location>
        <begin position="109"/>
        <end position="129"/>
    </location>
</feature>
<evidence type="ECO:0008006" key="9">
    <source>
        <dbReference type="Google" id="ProtNLM"/>
    </source>
</evidence>
<accession>A0ABN8N802</accession>
<dbReference type="EMBL" id="CALNXK010000012">
    <property type="protein sequence ID" value="CAH3044920.1"/>
    <property type="molecule type" value="Genomic_DNA"/>
</dbReference>
<feature type="transmembrane region" description="Helical" evidence="6">
    <location>
        <begin position="473"/>
        <end position="491"/>
    </location>
</feature>
<dbReference type="InterPro" id="IPR042127">
    <property type="entry name" value="TMEM45"/>
</dbReference>
<gene>
    <name evidence="7" type="ORF">PLOB_00004543</name>
</gene>
<dbReference type="InterPro" id="IPR006904">
    <property type="entry name" value="DUF716"/>
</dbReference>
<feature type="transmembrane region" description="Helical" evidence="6">
    <location>
        <begin position="202"/>
        <end position="222"/>
    </location>
</feature>
<evidence type="ECO:0000256" key="4">
    <source>
        <dbReference type="ARBA" id="ARBA00022989"/>
    </source>
</evidence>
<proteinExistence type="inferred from homology"/>
<dbReference type="Pfam" id="PF04819">
    <property type="entry name" value="DUF716"/>
    <property type="match status" value="2"/>
</dbReference>
<name>A0ABN8N802_9CNID</name>
<keyword evidence="3 6" id="KW-0812">Transmembrane</keyword>
<dbReference type="PANTHER" id="PTHR16007:SF15">
    <property type="entry name" value="TRANSMEMBRANE PROTEIN 45B"/>
    <property type="match status" value="1"/>
</dbReference>
<evidence type="ECO:0000256" key="3">
    <source>
        <dbReference type="ARBA" id="ARBA00022692"/>
    </source>
</evidence>
<keyword evidence="4 6" id="KW-1133">Transmembrane helix</keyword>
<feature type="transmembrane region" description="Helical" evidence="6">
    <location>
        <begin position="534"/>
        <end position="554"/>
    </location>
</feature>
<evidence type="ECO:0000313" key="7">
    <source>
        <dbReference type="EMBL" id="CAH3044920.1"/>
    </source>
</evidence>
<feature type="transmembrane region" description="Helical" evidence="6">
    <location>
        <begin position="171"/>
        <end position="190"/>
    </location>
</feature>
<reference evidence="7 8" key="1">
    <citation type="submission" date="2022-05" db="EMBL/GenBank/DDBJ databases">
        <authorList>
            <consortium name="Genoscope - CEA"/>
            <person name="William W."/>
        </authorList>
    </citation>
    <scope>NUCLEOTIDE SEQUENCE [LARGE SCALE GENOMIC DNA]</scope>
</reference>
<feature type="transmembrane region" description="Helical" evidence="6">
    <location>
        <begin position="6"/>
        <end position="23"/>
    </location>
</feature>
<organism evidence="7 8">
    <name type="scientific">Porites lobata</name>
    <dbReference type="NCBI Taxonomy" id="104759"/>
    <lineage>
        <taxon>Eukaryota</taxon>
        <taxon>Metazoa</taxon>
        <taxon>Cnidaria</taxon>
        <taxon>Anthozoa</taxon>
        <taxon>Hexacorallia</taxon>
        <taxon>Scleractinia</taxon>
        <taxon>Fungiina</taxon>
        <taxon>Poritidae</taxon>
        <taxon>Porites</taxon>
    </lineage>
</organism>
<feature type="transmembrane region" description="Helical" evidence="6">
    <location>
        <begin position="141"/>
        <end position="159"/>
    </location>
</feature>
<feature type="transmembrane region" description="Helical" evidence="6">
    <location>
        <begin position="503"/>
        <end position="522"/>
    </location>
</feature>
<comment type="subcellular location">
    <subcellularLocation>
        <location evidence="1">Membrane</location>
        <topology evidence="1">Multi-pass membrane protein</topology>
    </subcellularLocation>
</comment>
<keyword evidence="5 6" id="KW-0472">Membrane</keyword>
<feature type="transmembrane region" description="Helical" evidence="6">
    <location>
        <begin position="566"/>
        <end position="590"/>
    </location>
</feature>
<evidence type="ECO:0000313" key="8">
    <source>
        <dbReference type="Proteomes" id="UP001159405"/>
    </source>
</evidence>
<comment type="caution">
    <text evidence="7">The sequence shown here is derived from an EMBL/GenBank/DDBJ whole genome shotgun (WGS) entry which is preliminary data.</text>
</comment>
<comment type="similarity">
    <text evidence="2">Belongs to the TMEM45 family.</text>
</comment>
<feature type="transmembrane region" description="Helical" evidence="6">
    <location>
        <begin position="338"/>
        <end position="355"/>
    </location>
</feature>
<dbReference type="Proteomes" id="UP001159405">
    <property type="component" value="Unassembled WGS sequence"/>
</dbReference>
<dbReference type="PANTHER" id="PTHR16007">
    <property type="entry name" value="EPIDIDYMAL MEMBRANE PROTEIN E9-RELATED"/>
    <property type="match status" value="1"/>
</dbReference>
<keyword evidence="8" id="KW-1185">Reference proteome</keyword>
<feature type="transmembrane region" description="Helical" evidence="6">
    <location>
        <begin position="404"/>
        <end position="421"/>
    </location>
</feature>
<feature type="transmembrane region" description="Helical" evidence="6">
    <location>
        <begin position="441"/>
        <end position="461"/>
    </location>
</feature>